<dbReference type="EMBL" id="KZ613740">
    <property type="protein sequence ID" value="PMD67667.1"/>
    <property type="molecule type" value="Genomic_DNA"/>
</dbReference>
<evidence type="ECO:0000313" key="1">
    <source>
        <dbReference type="EMBL" id="PMD67667.1"/>
    </source>
</evidence>
<dbReference type="InParanoid" id="A0A2J6TXC4"/>
<protein>
    <recommendedName>
        <fullName evidence="3">Magnesium transporter</fullName>
    </recommendedName>
</protein>
<gene>
    <name evidence="1" type="ORF">K444DRAFT_551187</name>
</gene>
<dbReference type="AlphaFoldDB" id="A0A2J6TXC4"/>
<organism evidence="1 2">
    <name type="scientific">Hyaloscypha bicolor E</name>
    <dbReference type="NCBI Taxonomy" id="1095630"/>
    <lineage>
        <taxon>Eukaryota</taxon>
        <taxon>Fungi</taxon>
        <taxon>Dikarya</taxon>
        <taxon>Ascomycota</taxon>
        <taxon>Pezizomycotina</taxon>
        <taxon>Leotiomycetes</taxon>
        <taxon>Helotiales</taxon>
        <taxon>Hyaloscyphaceae</taxon>
        <taxon>Hyaloscypha</taxon>
        <taxon>Hyaloscypha bicolor</taxon>
    </lineage>
</organism>
<sequence length="341" mass="38591">MGEGKHFEIAGSRLRILSATCGINSKTHKPEVSLSKKAFAVIQDRLRLPDYFLTNIPRDHLAFATPFSSNTGKVQLHGLIFKLAFYRPKFYQVSISYYPELNLTYGLVLARNPCDVTVPLLSLLETYESKPDLAVHPLLLPIAAIGREIDRTRRRIHRWDKDVDELEEVMGQHEYEGRPLGNPLEMDFTSKTRKLNYLSKRVGVDILHLGYVKFSLENVESWSKSSICGGKESDGVSEPICHAMKERTTMMKEDCRSLLLFAEYEEKRMKILIQAVYQFMAQKDARVNIELALNSAAIAKASKEDSAIMRQIAIETKRDSSAMKTIALLGMLFLPGTFVAV</sequence>
<proteinExistence type="predicted"/>
<dbReference type="STRING" id="1095630.A0A2J6TXC4"/>
<dbReference type="OrthoDB" id="2830640at2759"/>
<reference evidence="1 2" key="1">
    <citation type="submission" date="2016-04" db="EMBL/GenBank/DDBJ databases">
        <title>A degradative enzymes factory behind the ericoid mycorrhizal symbiosis.</title>
        <authorList>
            <consortium name="DOE Joint Genome Institute"/>
            <person name="Martino E."/>
            <person name="Morin E."/>
            <person name="Grelet G."/>
            <person name="Kuo A."/>
            <person name="Kohler A."/>
            <person name="Daghino S."/>
            <person name="Barry K."/>
            <person name="Choi C."/>
            <person name="Cichocki N."/>
            <person name="Clum A."/>
            <person name="Copeland A."/>
            <person name="Hainaut M."/>
            <person name="Haridas S."/>
            <person name="Labutti K."/>
            <person name="Lindquist E."/>
            <person name="Lipzen A."/>
            <person name="Khouja H.-R."/>
            <person name="Murat C."/>
            <person name="Ohm R."/>
            <person name="Olson A."/>
            <person name="Spatafora J."/>
            <person name="Veneault-Fourrey C."/>
            <person name="Henrissat B."/>
            <person name="Grigoriev I."/>
            <person name="Martin F."/>
            <person name="Perotto S."/>
        </authorList>
    </citation>
    <scope>NUCLEOTIDE SEQUENCE [LARGE SCALE GENOMIC DNA]</scope>
    <source>
        <strain evidence="1 2">E</strain>
    </source>
</reference>
<evidence type="ECO:0008006" key="3">
    <source>
        <dbReference type="Google" id="ProtNLM"/>
    </source>
</evidence>
<keyword evidence="2" id="KW-1185">Reference proteome</keyword>
<dbReference type="Proteomes" id="UP000235371">
    <property type="component" value="Unassembled WGS sequence"/>
</dbReference>
<feature type="non-terminal residue" evidence="1">
    <location>
        <position position="341"/>
    </location>
</feature>
<name>A0A2J6TXC4_9HELO</name>
<dbReference type="GeneID" id="36584613"/>
<evidence type="ECO:0000313" key="2">
    <source>
        <dbReference type="Proteomes" id="UP000235371"/>
    </source>
</evidence>
<accession>A0A2J6TXC4</accession>
<dbReference type="RefSeq" id="XP_024744571.1">
    <property type="nucleotide sequence ID" value="XM_024876534.1"/>
</dbReference>